<dbReference type="EMBL" id="KR029608">
    <property type="protein sequence ID" value="AKH48746.1"/>
    <property type="molecule type" value="Genomic_DNA"/>
</dbReference>
<reference evidence="1" key="1">
    <citation type="journal article" date="2015" name="Front. Microbiol.">
        <title>Combining genomic sequencing methods to explore viral diversity and reveal potential virus-host interactions.</title>
        <authorList>
            <person name="Chow C.E."/>
            <person name="Winget D.M."/>
            <person name="White R.A.III."/>
            <person name="Hallam S.J."/>
            <person name="Suttle C.A."/>
        </authorList>
    </citation>
    <scope>NUCLEOTIDE SEQUENCE</scope>
    <source>
        <strain evidence="1">Oxic3_2</strain>
    </source>
</reference>
<accession>A0A0F7LC31</accession>
<sequence length="49" mass="5761">MLISLILRILYTSVLRKSITKEVSKEFMSLIPMMAPKLKRWGLIVSRRI</sequence>
<reference evidence="1" key="2">
    <citation type="submission" date="2015-03" db="EMBL/GenBank/DDBJ databases">
        <authorList>
            <person name="Chow C.-E.T."/>
            <person name="Winget D.M."/>
            <person name="White R.A.III."/>
            <person name="Hallam S.J."/>
            <person name="Suttle C.A."/>
        </authorList>
    </citation>
    <scope>NUCLEOTIDE SEQUENCE</scope>
    <source>
        <strain evidence="1">Oxic3_2</strain>
    </source>
</reference>
<proteinExistence type="predicted"/>
<protein>
    <submittedName>
        <fullName evidence="1">Uncharacterized protein</fullName>
    </submittedName>
</protein>
<organism evidence="1">
    <name type="scientific">uncultured marine virus</name>
    <dbReference type="NCBI Taxonomy" id="186617"/>
    <lineage>
        <taxon>Viruses</taxon>
        <taxon>environmental samples</taxon>
    </lineage>
</organism>
<evidence type="ECO:0000313" key="1">
    <source>
        <dbReference type="EMBL" id="AKH48746.1"/>
    </source>
</evidence>
<name>A0A0F7LC31_9VIRU</name>